<keyword evidence="3" id="KW-0472">Membrane</keyword>
<accession>A0A328ANC7</accession>
<keyword evidence="2" id="KW-0270">Exopolysaccharide synthesis</keyword>
<evidence type="ECO:0000313" key="5">
    <source>
        <dbReference type="EMBL" id="RAK56077.1"/>
    </source>
</evidence>
<gene>
    <name evidence="5" type="ORF">DJ017_16945</name>
</gene>
<dbReference type="GO" id="GO:0016780">
    <property type="term" value="F:phosphotransferase activity, for other substituted phosphate groups"/>
    <property type="evidence" value="ECO:0007669"/>
    <property type="project" value="TreeGrafter"/>
</dbReference>
<sequence length="215" mass="23636">MGWGTRVSVLAEQIAGAGGADAANSRAKRLFDVVTATTLILLLLPTLLLIAAAIFLESGGPVLFRQVRGGLNGRLFTIYKFRTMRVDCGEGWTRRDDDRITPLGGFLRRTSLDELPQLLNVVLGDMSLVGPRPHAAAMDDEYRAQIATYDARLRTRPGITGLAQVSDLRGSIGALDEMHRRLAADVEYIDSWSLWLDVKILVRTVPHLLFSGNSY</sequence>
<dbReference type="Pfam" id="PF02397">
    <property type="entry name" value="Bac_transf"/>
    <property type="match status" value="1"/>
</dbReference>
<comment type="similarity">
    <text evidence="1">Belongs to the bacterial sugar transferase family.</text>
</comment>
<evidence type="ECO:0000256" key="1">
    <source>
        <dbReference type="ARBA" id="ARBA00006464"/>
    </source>
</evidence>
<dbReference type="GO" id="GO:0000271">
    <property type="term" value="P:polysaccharide biosynthetic process"/>
    <property type="evidence" value="ECO:0007669"/>
    <property type="project" value="UniProtKB-KW"/>
</dbReference>
<dbReference type="PANTHER" id="PTHR30576:SF0">
    <property type="entry name" value="UNDECAPRENYL-PHOSPHATE N-ACETYLGALACTOSAMINYL 1-PHOSPHATE TRANSFERASE-RELATED"/>
    <property type="match status" value="1"/>
</dbReference>
<dbReference type="OrthoDB" id="9808602at2"/>
<evidence type="ECO:0000256" key="3">
    <source>
        <dbReference type="SAM" id="Phobius"/>
    </source>
</evidence>
<dbReference type="EMBL" id="QFYQ01000001">
    <property type="protein sequence ID" value="RAK56077.1"/>
    <property type="molecule type" value="Genomic_DNA"/>
</dbReference>
<feature type="domain" description="Bacterial sugar transferase" evidence="4">
    <location>
        <begin position="28"/>
        <end position="209"/>
    </location>
</feature>
<dbReference type="AlphaFoldDB" id="A0A328ANC7"/>
<name>A0A328ANC7_9CAUL</name>
<protein>
    <submittedName>
        <fullName evidence="5">Exopolysaccharide biosynthesis protein</fullName>
    </submittedName>
</protein>
<keyword evidence="6" id="KW-1185">Reference proteome</keyword>
<dbReference type="PANTHER" id="PTHR30576">
    <property type="entry name" value="COLANIC BIOSYNTHESIS UDP-GLUCOSE LIPID CARRIER TRANSFERASE"/>
    <property type="match status" value="1"/>
</dbReference>
<evidence type="ECO:0000313" key="6">
    <source>
        <dbReference type="Proteomes" id="UP000249254"/>
    </source>
</evidence>
<reference evidence="6" key="1">
    <citation type="submission" date="2018-05" db="EMBL/GenBank/DDBJ databases">
        <authorList>
            <person name="Li X."/>
        </authorList>
    </citation>
    <scope>NUCLEOTIDE SEQUENCE [LARGE SCALE GENOMIC DNA]</scope>
    <source>
        <strain evidence="6">LX32</strain>
    </source>
</reference>
<organism evidence="5 6">
    <name type="scientific">Phenylobacterium soli</name>
    <dbReference type="NCBI Taxonomy" id="2170551"/>
    <lineage>
        <taxon>Bacteria</taxon>
        <taxon>Pseudomonadati</taxon>
        <taxon>Pseudomonadota</taxon>
        <taxon>Alphaproteobacteria</taxon>
        <taxon>Caulobacterales</taxon>
        <taxon>Caulobacteraceae</taxon>
        <taxon>Phenylobacterium</taxon>
    </lineage>
</organism>
<dbReference type="Proteomes" id="UP000249254">
    <property type="component" value="Unassembled WGS sequence"/>
</dbReference>
<proteinExistence type="inferred from homology"/>
<evidence type="ECO:0000259" key="4">
    <source>
        <dbReference type="Pfam" id="PF02397"/>
    </source>
</evidence>
<feature type="transmembrane region" description="Helical" evidence="3">
    <location>
        <begin position="33"/>
        <end position="56"/>
    </location>
</feature>
<comment type="caution">
    <text evidence="5">The sequence shown here is derived from an EMBL/GenBank/DDBJ whole genome shotgun (WGS) entry which is preliminary data.</text>
</comment>
<keyword evidence="3" id="KW-1133">Transmembrane helix</keyword>
<dbReference type="InterPro" id="IPR003362">
    <property type="entry name" value="Bact_transf"/>
</dbReference>
<keyword evidence="3" id="KW-0812">Transmembrane</keyword>
<evidence type="ECO:0000256" key="2">
    <source>
        <dbReference type="ARBA" id="ARBA00023169"/>
    </source>
</evidence>